<protein>
    <submittedName>
        <fullName evidence="1">Uncharacterized protein</fullName>
    </submittedName>
</protein>
<comment type="caution">
    <text evidence="1">The sequence shown here is derived from an EMBL/GenBank/DDBJ whole genome shotgun (WGS) entry which is preliminary data.</text>
</comment>
<evidence type="ECO:0000313" key="1">
    <source>
        <dbReference type="EMBL" id="KHQ51973.1"/>
    </source>
</evidence>
<sequence length="114" mass="13024">MKRDAWHIRSDPEQYVLARHWPPRFDVSAVSDFPPVRPSRLARHIRQDLWRALQGLRGFSPVIQIDAAEGGLTVRAGGRLQGRAPQGTESRIRDLLDSPAHRARWLRWAGEGRS</sequence>
<gene>
    <name evidence="1" type="ORF">OA50_03612</name>
</gene>
<dbReference type="Proteomes" id="UP000030960">
    <property type="component" value="Unassembled WGS sequence"/>
</dbReference>
<reference evidence="1 2" key="1">
    <citation type="submission" date="2014-10" db="EMBL/GenBank/DDBJ databases">
        <title>Genome sequence of Ponticoccus sp. strain UMTAT08 isolated from clonal culture of toxic dinoflagellate Alexandrium tamiyavanichii.</title>
        <authorList>
            <person name="Gan H.Y."/>
            <person name="Muhd D.-D."/>
            <person name="Mohd Noor M.E."/>
            <person name="Yeong Y.S."/>
            <person name="Usup G."/>
        </authorList>
    </citation>
    <scope>NUCLEOTIDE SEQUENCE [LARGE SCALE GENOMIC DNA]</scope>
    <source>
        <strain evidence="1 2">UMTAT08</strain>
    </source>
</reference>
<accession>A0A225PVP9</accession>
<proteinExistence type="predicted"/>
<name>A0A0B3RZ33_9RHOB</name>
<accession>A0A225QLC6</accession>
<dbReference type="OrthoDB" id="7658483at2"/>
<dbReference type="EMBL" id="JSUQ01000014">
    <property type="protein sequence ID" value="KHQ51973.1"/>
    <property type="molecule type" value="Genomic_DNA"/>
</dbReference>
<keyword evidence="2" id="KW-1185">Reference proteome</keyword>
<dbReference type="STRING" id="561184.SAMN05216376_104216"/>
<evidence type="ECO:0000313" key="2">
    <source>
        <dbReference type="Proteomes" id="UP000030960"/>
    </source>
</evidence>
<organism evidence="1 2">
    <name type="scientific">Mameliella alba</name>
    <dbReference type="NCBI Taxonomy" id="561184"/>
    <lineage>
        <taxon>Bacteria</taxon>
        <taxon>Pseudomonadati</taxon>
        <taxon>Pseudomonadota</taxon>
        <taxon>Alphaproteobacteria</taxon>
        <taxon>Rhodobacterales</taxon>
        <taxon>Roseobacteraceae</taxon>
        <taxon>Mameliella</taxon>
    </lineage>
</organism>
<dbReference type="AlphaFoldDB" id="A0A0B3RZ33"/>
<dbReference type="GeneID" id="66501587"/>
<dbReference type="RefSeq" id="WP_043144240.1">
    <property type="nucleotide sequence ID" value="NZ_AP022337.1"/>
</dbReference>
<accession>A0A0B3RZ33</accession>